<dbReference type="InterPro" id="IPR011032">
    <property type="entry name" value="GroES-like_sf"/>
</dbReference>
<evidence type="ECO:0000313" key="7">
    <source>
        <dbReference type="Proteomes" id="UP000044841"/>
    </source>
</evidence>
<sequence>MQAAANAVQNQMGLVDIPVEPSYKAREDGSKMKALAWFGSNDVRMVQVPVPAITQPDDVIVKVTGTTICGSDLHLFHGEIVALQKGDILGHEFMGVVDRVGPNVTNLKPGQRVVASFQVACGKCTYCKQKLSSMCDNTNNSSLQNAMYGTRDAGFFGYSHFTGGFPGGQAEYVKVPYGNVNLLPIPDNVTDEQAVYLSDVIPTSYHCVVDTGVKEGDVVAVWGLGPIGQCVARWAQIKGAKRIIGIDAQPQRLAFAAEKLGIETLNFKEHSDVPKRLHGSFPEARDMICIACGNPHLDIGMLVLNPSTNYDRYFDQRASLPLGPLPPRRFDSIATCGKQPPRLPSILTPSGRMLACRGRIQDISPVPAAPLIMFWPDNEPLPQASQIRPPFSPGSHPPTLNTGNREPVEHQPGDWFCGKYSYMSCRRRKVCQTCYPFAEGNAESVPASAQAERINVLAQMVGIHVLNSPEPAGLGLNLTLLSPPARNYSFPPKHNINRPDSLASSFGSMSLASASHSPSPLDPLRGSMLDRRASVDQAIGTGRAKTNHVLRARQSDAALRLSGVPFSVRPKPTDGVGLGGVREGAGEGLAGLGARRTPEEPDAGLTYGLGLGRRSSAANIWATDNAPKSYWPTDLRV</sequence>
<evidence type="ECO:0000256" key="1">
    <source>
        <dbReference type="ARBA" id="ARBA00001947"/>
    </source>
</evidence>
<dbReference type="InterPro" id="IPR013154">
    <property type="entry name" value="ADH-like_N"/>
</dbReference>
<dbReference type="Gene3D" id="3.90.180.10">
    <property type="entry name" value="Medium-chain alcohol dehydrogenases, catalytic domain"/>
    <property type="match status" value="1"/>
</dbReference>
<dbReference type="GO" id="GO:0008270">
    <property type="term" value="F:zinc ion binding"/>
    <property type="evidence" value="ECO:0007669"/>
    <property type="project" value="InterPro"/>
</dbReference>
<dbReference type="Gene3D" id="3.40.50.720">
    <property type="entry name" value="NAD(P)-binding Rossmann-like Domain"/>
    <property type="match status" value="1"/>
</dbReference>
<proteinExistence type="predicted"/>
<dbReference type="SUPFAM" id="SSF51735">
    <property type="entry name" value="NAD(P)-binding Rossmann-fold domains"/>
    <property type="match status" value="1"/>
</dbReference>
<keyword evidence="4" id="KW-0560">Oxidoreductase</keyword>
<keyword evidence="3" id="KW-0862">Zinc</keyword>
<protein>
    <recommendedName>
        <fullName evidence="5">Alcohol dehydrogenase-like N-terminal domain-containing protein</fullName>
    </recommendedName>
</protein>
<gene>
    <name evidence="6" type="ORF">RSOLAG22IIIB_10840</name>
</gene>
<dbReference type="SUPFAM" id="SSF50129">
    <property type="entry name" value="GroES-like"/>
    <property type="match status" value="1"/>
</dbReference>
<evidence type="ECO:0000259" key="5">
    <source>
        <dbReference type="Pfam" id="PF08240"/>
    </source>
</evidence>
<reference evidence="6 7" key="1">
    <citation type="submission" date="2015-07" db="EMBL/GenBank/DDBJ databases">
        <authorList>
            <person name="Noorani M."/>
        </authorList>
    </citation>
    <scope>NUCLEOTIDE SEQUENCE [LARGE SCALE GENOMIC DNA]</scope>
    <source>
        <strain evidence="6">BBA 69670</strain>
    </source>
</reference>
<dbReference type="GO" id="GO:0016491">
    <property type="term" value="F:oxidoreductase activity"/>
    <property type="evidence" value="ECO:0007669"/>
    <property type="project" value="UniProtKB-KW"/>
</dbReference>
<accession>A0A0K6G5I2</accession>
<feature type="domain" description="Alcohol dehydrogenase-like N-terminal" evidence="5">
    <location>
        <begin position="55"/>
        <end position="186"/>
    </location>
</feature>
<keyword evidence="7" id="KW-1185">Reference proteome</keyword>
<dbReference type="InterPro" id="IPR036291">
    <property type="entry name" value="NAD(P)-bd_dom_sf"/>
</dbReference>
<dbReference type="PANTHER" id="PTHR42813:SF1">
    <property type="entry name" value="DEHYDROGENASE, PUTATIVE (AFU_ORTHOLOGUE AFUA_5G03930)-RELATED"/>
    <property type="match status" value="1"/>
</dbReference>
<organism evidence="6 7">
    <name type="scientific">Rhizoctonia solani</name>
    <dbReference type="NCBI Taxonomy" id="456999"/>
    <lineage>
        <taxon>Eukaryota</taxon>
        <taxon>Fungi</taxon>
        <taxon>Dikarya</taxon>
        <taxon>Basidiomycota</taxon>
        <taxon>Agaricomycotina</taxon>
        <taxon>Agaricomycetes</taxon>
        <taxon>Cantharellales</taxon>
        <taxon>Ceratobasidiaceae</taxon>
        <taxon>Rhizoctonia</taxon>
    </lineage>
</organism>
<keyword evidence="2" id="KW-0479">Metal-binding</keyword>
<comment type="cofactor">
    <cofactor evidence="1">
        <name>Zn(2+)</name>
        <dbReference type="ChEBI" id="CHEBI:29105"/>
    </cofactor>
</comment>
<dbReference type="AlphaFoldDB" id="A0A0K6G5I2"/>
<evidence type="ECO:0000313" key="6">
    <source>
        <dbReference type="EMBL" id="CUA73497.1"/>
    </source>
</evidence>
<dbReference type="EMBL" id="CYGV01001390">
    <property type="protein sequence ID" value="CUA73497.1"/>
    <property type="molecule type" value="Genomic_DNA"/>
</dbReference>
<evidence type="ECO:0000256" key="3">
    <source>
        <dbReference type="ARBA" id="ARBA00022833"/>
    </source>
</evidence>
<dbReference type="PANTHER" id="PTHR42813">
    <property type="entry name" value="ZINC-TYPE ALCOHOL DEHYDROGENASE-LIKE"/>
    <property type="match status" value="1"/>
</dbReference>
<evidence type="ECO:0000256" key="4">
    <source>
        <dbReference type="ARBA" id="ARBA00023002"/>
    </source>
</evidence>
<dbReference type="Proteomes" id="UP000044841">
    <property type="component" value="Unassembled WGS sequence"/>
</dbReference>
<dbReference type="InterPro" id="IPR002328">
    <property type="entry name" value="ADH_Zn_CS"/>
</dbReference>
<dbReference type="Pfam" id="PF08240">
    <property type="entry name" value="ADH_N"/>
    <property type="match status" value="1"/>
</dbReference>
<name>A0A0K6G5I2_9AGAM</name>
<dbReference type="PROSITE" id="PS00059">
    <property type="entry name" value="ADH_ZINC"/>
    <property type="match status" value="1"/>
</dbReference>
<evidence type="ECO:0000256" key="2">
    <source>
        <dbReference type="ARBA" id="ARBA00022723"/>
    </source>
</evidence>